<gene>
    <name evidence="2" type="ORF">PH362_19330</name>
</gene>
<accession>A0AAW6BN81</accession>
<dbReference type="SUPFAM" id="SSF53335">
    <property type="entry name" value="S-adenosyl-L-methionine-dependent methyltransferases"/>
    <property type="match status" value="1"/>
</dbReference>
<evidence type="ECO:0000313" key="2">
    <source>
        <dbReference type="EMBL" id="MDB6374016.1"/>
    </source>
</evidence>
<dbReference type="InterPro" id="IPR029063">
    <property type="entry name" value="SAM-dependent_MTases_sf"/>
</dbReference>
<dbReference type="Proteomes" id="UP001212996">
    <property type="component" value="Unassembled WGS sequence"/>
</dbReference>
<evidence type="ECO:0000259" key="1">
    <source>
        <dbReference type="Pfam" id="PF09860"/>
    </source>
</evidence>
<dbReference type="InterPro" id="IPR018656">
    <property type="entry name" value="DUF2087"/>
</dbReference>
<dbReference type="EMBL" id="JAQMFO010000034">
    <property type="protein sequence ID" value="MDB6374016.1"/>
    <property type="molecule type" value="Genomic_DNA"/>
</dbReference>
<dbReference type="Pfam" id="PF13578">
    <property type="entry name" value="Methyltransf_24"/>
    <property type="match status" value="1"/>
</dbReference>
<sequence>MFRIGMGTENCSLILKGLIKMLRPNTVIEIGAGDSTISLLQALKETIDEFNHDKEILMRSEWNERHSLIIPFSVDDSYNPKLISIDDGSGEGSSAEDVWKYVENEPSLSQLVSFIKKDFHQIKDSEISNWGMIDFAWIDAGTLVDDVRFLSKIVPYLSYGGIICLHEPLMTTTIKESSLTKVRTVRNPIWEEISTNLSNDFELITIPENHKYRQAGIGLLRKKDTYECTRRTSSFQDEMLTLNEPPIKFAIPDIINRSNNKINKFFNIFNEEENRLIYALILAGHNRINEVKNNCNIPIKTIEKIIKKLLDTEIILMEDGVLKDNTEFWNHSVFKNKYRQSESKSCHNSVYNTNTLLLIANQLRDDVSYTEDLISYFCSLFDDDYARLRRALVDNRLLTRNNEGIYFKVK</sequence>
<protein>
    <submittedName>
        <fullName evidence="2">DUF2087 domain-containing protein</fullName>
    </submittedName>
</protein>
<proteinExistence type="predicted"/>
<dbReference type="AlphaFoldDB" id="A0AAW6BN81"/>
<dbReference type="Pfam" id="PF09860">
    <property type="entry name" value="DUF2087"/>
    <property type="match status" value="1"/>
</dbReference>
<feature type="domain" description="DUF2087" evidence="1">
    <location>
        <begin position="356"/>
        <end position="404"/>
    </location>
</feature>
<reference evidence="2" key="1">
    <citation type="submission" date="2023-01" db="EMBL/GenBank/DDBJ databases">
        <title>Genome sequencing of Photorhabdus bodei 09-20.</title>
        <authorList>
            <person name="Kalindamar S."/>
            <person name="Kumru S."/>
        </authorList>
    </citation>
    <scope>NUCLEOTIDE SEQUENCE</scope>
    <source>
        <strain evidence="2">09-20</strain>
    </source>
</reference>
<dbReference type="RefSeq" id="WP_271867372.1">
    <property type="nucleotide sequence ID" value="NZ_JAQMFO010000034.1"/>
</dbReference>
<name>A0AAW6BN81_9GAMM</name>
<organism evidence="2 3">
    <name type="scientific">Photorhabdus bodei</name>
    <dbReference type="NCBI Taxonomy" id="2029681"/>
    <lineage>
        <taxon>Bacteria</taxon>
        <taxon>Pseudomonadati</taxon>
        <taxon>Pseudomonadota</taxon>
        <taxon>Gammaproteobacteria</taxon>
        <taxon>Enterobacterales</taxon>
        <taxon>Morganellaceae</taxon>
        <taxon>Photorhabdus</taxon>
    </lineage>
</organism>
<comment type="caution">
    <text evidence="2">The sequence shown here is derived from an EMBL/GenBank/DDBJ whole genome shotgun (WGS) entry which is preliminary data.</text>
</comment>
<dbReference type="Gene3D" id="3.40.50.150">
    <property type="entry name" value="Vaccinia Virus protein VP39"/>
    <property type="match status" value="1"/>
</dbReference>
<evidence type="ECO:0000313" key="3">
    <source>
        <dbReference type="Proteomes" id="UP001212996"/>
    </source>
</evidence>